<sequence length="495" mass="51945">MFLRSRLLTLVTALLASSAYGVSNSSSLDSSTTTPASILAVCHLISASISSASDVYYPGSANYVADNEHFMPSSSQDSICSVEPGTTADVSTILHIVGLSRTPFAVKGGGHTSNVGFSSTTGVQIAMTRFNQVTYSASTTTVDVGAGCRWDDVYAVVNPLGRNVAGARAPGVGVAGFTLGGGVNYLSNQYGETIDTVTAFELVRPGGAVTTVTAANTELFFALKGGFNNFGIVTKFTFNTFPQTQIWAGGLLAPASSLDAVNTAVENFFATSTDPKATLIVQYRYQYSALTVALTVFYDAPTPPAGLFDEILAIPGATGTPATMDFVDVLLVGSPSVSGSRFMFGDTEVTAFPKTLLDAIAHEAQVVGDAADPLSTSFNMFMIWQNLPNYLQHGAESAWPADRSVFQGSINSWALWTDPTHDADIVGIVEASGDRLAALATSLGQDLSGTSLYPNIVPANTPLRKIYGGHLPRLRVIKNLVDPLNVMGLAGGFKF</sequence>
<dbReference type="Proteomes" id="UP000814033">
    <property type="component" value="Unassembled WGS sequence"/>
</dbReference>
<name>A0ACB8RDR0_9AGAM</name>
<gene>
    <name evidence="1" type="ORF">FA95DRAFT_1547658</name>
</gene>
<keyword evidence="2" id="KW-1185">Reference proteome</keyword>
<accession>A0ACB8RDR0</accession>
<dbReference type="EMBL" id="MU276071">
    <property type="protein sequence ID" value="KAI0042341.1"/>
    <property type="molecule type" value="Genomic_DNA"/>
</dbReference>
<reference evidence="1" key="1">
    <citation type="submission" date="2021-02" db="EMBL/GenBank/DDBJ databases">
        <authorList>
            <consortium name="DOE Joint Genome Institute"/>
            <person name="Ahrendt S."/>
            <person name="Looney B.P."/>
            <person name="Miyauchi S."/>
            <person name="Morin E."/>
            <person name="Drula E."/>
            <person name="Courty P.E."/>
            <person name="Chicoki N."/>
            <person name="Fauchery L."/>
            <person name="Kohler A."/>
            <person name="Kuo A."/>
            <person name="Labutti K."/>
            <person name="Pangilinan J."/>
            <person name="Lipzen A."/>
            <person name="Riley R."/>
            <person name="Andreopoulos W."/>
            <person name="He G."/>
            <person name="Johnson J."/>
            <person name="Barry K.W."/>
            <person name="Grigoriev I.V."/>
            <person name="Nagy L."/>
            <person name="Hibbett D."/>
            <person name="Henrissat B."/>
            <person name="Matheny P.B."/>
            <person name="Labbe J."/>
            <person name="Martin F."/>
        </authorList>
    </citation>
    <scope>NUCLEOTIDE SEQUENCE</scope>
    <source>
        <strain evidence="1">FP105234-sp</strain>
    </source>
</reference>
<protein>
    <submittedName>
        <fullName evidence="1">FAD-binding domain-containing protein</fullName>
    </submittedName>
</protein>
<organism evidence="1 2">
    <name type="scientific">Auriscalpium vulgare</name>
    <dbReference type="NCBI Taxonomy" id="40419"/>
    <lineage>
        <taxon>Eukaryota</taxon>
        <taxon>Fungi</taxon>
        <taxon>Dikarya</taxon>
        <taxon>Basidiomycota</taxon>
        <taxon>Agaricomycotina</taxon>
        <taxon>Agaricomycetes</taxon>
        <taxon>Russulales</taxon>
        <taxon>Auriscalpiaceae</taxon>
        <taxon>Auriscalpium</taxon>
    </lineage>
</organism>
<proteinExistence type="predicted"/>
<comment type="caution">
    <text evidence="1">The sequence shown here is derived from an EMBL/GenBank/DDBJ whole genome shotgun (WGS) entry which is preliminary data.</text>
</comment>
<reference evidence="1" key="2">
    <citation type="journal article" date="2022" name="New Phytol.">
        <title>Evolutionary transition to the ectomycorrhizal habit in the genomes of a hyperdiverse lineage of mushroom-forming fungi.</title>
        <authorList>
            <person name="Looney B."/>
            <person name="Miyauchi S."/>
            <person name="Morin E."/>
            <person name="Drula E."/>
            <person name="Courty P.E."/>
            <person name="Kohler A."/>
            <person name="Kuo A."/>
            <person name="LaButti K."/>
            <person name="Pangilinan J."/>
            <person name="Lipzen A."/>
            <person name="Riley R."/>
            <person name="Andreopoulos W."/>
            <person name="He G."/>
            <person name="Johnson J."/>
            <person name="Nolan M."/>
            <person name="Tritt A."/>
            <person name="Barry K.W."/>
            <person name="Grigoriev I.V."/>
            <person name="Nagy L.G."/>
            <person name="Hibbett D."/>
            <person name="Henrissat B."/>
            <person name="Matheny P.B."/>
            <person name="Labbe J."/>
            <person name="Martin F.M."/>
        </authorList>
    </citation>
    <scope>NUCLEOTIDE SEQUENCE</scope>
    <source>
        <strain evidence="1">FP105234-sp</strain>
    </source>
</reference>
<evidence type="ECO:0000313" key="2">
    <source>
        <dbReference type="Proteomes" id="UP000814033"/>
    </source>
</evidence>
<evidence type="ECO:0000313" key="1">
    <source>
        <dbReference type="EMBL" id="KAI0042341.1"/>
    </source>
</evidence>